<feature type="transmembrane region" description="Helical" evidence="4">
    <location>
        <begin position="80"/>
        <end position="99"/>
    </location>
</feature>
<evidence type="ECO:0000256" key="3">
    <source>
        <dbReference type="ARBA" id="ARBA00034247"/>
    </source>
</evidence>
<proteinExistence type="predicted"/>
<feature type="transmembrane region" description="Helical" evidence="4">
    <location>
        <begin position="106"/>
        <end position="124"/>
    </location>
</feature>
<dbReference type="SUPFAM" id="SSF55073">
    <property type="entry name" value="Nucleotide cyclase"/>
    <property type="match status" value="1"/>
</dbReference>
<dbReference type="Gene3D" id="3.30.70.270">
    <property type="match status" value="1"/>
</dbReference>
<keyword evidence="7" id="KW-1185">Reference proteome</keyword>
<dbReference type="FunFam" id="3.30.70.270:FF:000001">
    <property type="entry name" value="Diguanylate cyclase domain protein"/>
    <property type="match status" value="1"/>
</dbReference>
<dbReference type="PANTHER" id="PTHR45138:SF9">
    <property type="entry name" value="DIGUANYLATE CYCLASE DGCM-RELATED"/>
    <property type="match status" value="1"/>
</dbReference>
<dbReference type="Pfam" id="PF00990">
    <property type="entry name" value="GGDEF"/>
    <property type="match status" value="1"/>
</dbReference>
<comment type="caution">
    <text evidence="6">The sequence shown here is derived from an EMBL/GenBank/DDBJ whole genome shotgun (WGS) entry which is preliminary data.</text>
</comment>
<dbReference type="InterPro" id="IPR029787">
    <property type="entry name" value="Nucleotide_cyclase"/>
</dbReference>
<dbReference type="GO" id="GO:0005886">
    <property type="term" value="C:plasma membrane"/>
    <property type="evidence" value="ECO:0007669"/>
    <property type="project" value="TreeGrafter"/>
</dbReference>
<feature type="transmembrane region" description="Helical" evidence="4">
    <location>
        <begin position="130"/>
        <end position="146"/>
    </location>
</feature>
<evidence type="ECO:0000256" key="4">
    <source>
        <dbReference type="SAM" id="Phobius"/>
    </source>
</evidence>
<name>A0A841HKR7_9GAMM</name>
<dbReference type="RefSeq" id="WP_184330393.1">
    <property type="nucleotide sequence ID" value="NZ_JACHHZ010000002.1"/>
</dbReference>
<keyword evidence="4" id="KW-1133">Transmembrane helix</keyword>
<evidence type="ECO:0000313" key="7">
    <source>
        <dbReference type="Proteomes" id="UP000588068"/>
    </source>
</evidence>
<dbReference type="GO" id="GO:1902201">
    <property type="term" value="P:negative regulation of bacterial-type flagellum-dependent cell motility"/>
    <property type="evidence" value="ECO:0007669"/>
    <property type="project" value="TreeGrafter"/>
</dbReference>
<dbReference type="PANTHER" id="PTHR45138">
    <property type="entry name" value="REGULATORY COMPONENTS OF SENSORY TRANSDUCTION SYSTEM"/>
    <property type="match status" value="1"/>
</dbReference>
<feature type="domain" description="GGDEF" evidence="5">
    <location>
        <begin position="249"/>
        <end position="387"/>
    </location>
</feature>
<dbReference type="InterPro" id="IPR043128">
    <property type="entry name" value="Rev_trsase/Diguanyl_cyclase"/>
</dbReference>
<comment type="catalytic activity">
    <reaction evidence="3">
        <text>2 GTP = 3',3'-c-di-GMP + 2 diphosphate</text>
        <dbReference type="Rhea" id="RHEA:24898"/>
        <dbReference type="ChEBI" id="CHEBI:33019"/>
        <dbReference type="ChEBI" id="CHEBI:37565"/>
        <dbReference type="ChEBI" id="CHEBI:58805"/>
        <dbReference type="EC" id="2.7.7.65"/>
    </reaction>
</comment>
<accession>A0A841HKR7</accession>
<dbReference type="InterPro" id="IPR050469">
    <property type="entry name" value="Diguanylate_Cyclase"/>
</dbReference>
<sequence length="393" mass="43607">MPADDPQNEESLVSRVLRQGYGRLRFPEPLESEFRADHRLNTWRWVRMSVYVVIGTSIGFAIMDHWVIHSQNSIPDFVRFGLQFPVLAIVLMATFKPFYLRWFEQAMQIGGPLFGIGSVLLASYAQPEHTALVGARILLVAFFYYFMSGLRVAQALRCNIIVLLALMTAGATGLMRSEACIYLSFALVCAAIIGMAGAYALEYANRTSFLERKLLVEIAELDGLTRLLNRQTFESRVRDTWRRAVAEQRAVTVFMIDVDHFKLYNDHYGHQAGDDCLRRVATAVRTAVGTRAGDFVARYGGEEIIAVVFDRTNAEADEIARRIVGDVGALAIPHAKSIECTRVSVSVGAATQVPTVASSYDGIVRLADGALYTAKRQGRDRSIVVEARTVAVA</sequence>
<feature type="transmembrane region" description="Helical" evidence="4">
    <location>
        <begin position="48"/>
        <end position="68"/>
    </location>
</feature>
<dbReference type="InterPro" id="IPR000160">
    <property type="entry name" value="GGDEF_dom"/>
</dbReference>
<reference evidence="6 7" key="1">
    <citation type="submission" date="2020-08" db="EMBL/GenBank/DDBJ databases">
        <title>Genomic Encyclopedia of Type Strains, Phase IV (KMG-IV): sequencing the most valuable type-strain genomes for metagenomic binning, comparative biology and taxonomic classification.</title>
        <authorList>
            <person name="Goeker M."/>
        </authorList>
    </citation>
    <scope>NUCLEOTIDE SEQUENCE [LARGE SCALE GENOMIC DNA]</scope>
    <source>
        <strain evidence="6 7">DSM 26723</strain>
    </source>
</reference>
<gene>
    <name evidence="6" type="ORF">HNQ60_001483</name>
</gene>
<feature type="transmembrane region" description="Helical" evidence="4">
    <location>
        <begin position="181"/>
        <end position="204"/>
    </location>
</feature>
<evidence type="ECO:0000313" key="6">
    <source>
        <dbReference type="EMBL" id="MBB6092605.1"/>
    </source>
</evidence>
<feature type="transmembrane region" description="Helical" evidence="4">
    <location>
        <begin position="158"/>
        <end position="175"/>
    </location>
</feature>
<dbReference type="GO" id="GO:0043709">
    <property type="term" value="P:cell adhesion involved in single-species biofilm formation"/>
    <property type="evidence" value="ECO:0007669"/>
    <property type="project" value="TreeGrafter"/>
</dbReference>
<dbReference type="EC" id="2.7.7.65" evidence="2"/>
<dbReference type="EMBL" id="JACHHZ010000002">
    <property type="protein sequence ID" value="MBB6092605.1"/>
    <property type="molecule type" value="Genomic_DNA"/>
</dbReference>
<dbReference type="SMART" id="SM00267">
    <property type="entry name" value="GGDEF"/>
    <property type="match status" value="1"/>
</dbReference>
<protein>
    <recommendedName>
        <fullName evidence="2">diguanylate cyclase</fullName>
        <ecNumber evidence="2">2.7.7.65</ecNumber>
    </recommendedName>
</protein>
<keyword evidence="4" id="KW-0472">Membrane</keyword>
<dbReference type="AlphaFoldDB" id="A0A841HKR7"/>
<dbReference type="GO" id="GO:0052621">
    <property type="term" value="F:diguanylate cyclase activity"/>
    <property type="evidence" value="ECO:0007669"/>
    <property type="project" value="UniProtKB-EC"/>
</dbReference>
<evidence type="ECO:0000256" key="2">
    <source>
        <dbReference type="ARBA" id="ARBA00012528"/>
    </source>
</evidence>
<keyword evidence="4" id="KW-0812">Transmembrane</keyword>
<organism evidence="6 7">
    <name type="scientific">Povalibacter uvarum</name>
    <dbReference type="NCBI Taxonomy" id="732238"/>
    <lineage>
        <taxon>Bacteria</taxon>
        <taxon>Pseudomonadati</taxon>
        <taxon>Pseudomonadota</taxon>
        <taxon>Gammaproteobacteria</taxon>
        <taxon>Steroidobacterales</taxon>
        <taxon>Steroidobacteraceae</taxon>
        <taxon>Povalibacter</taxon>
    </lineage>
</organism>
<comment type="cofactor">
    <cofactor evidence="1">
        <name>Mg(2+)</name>
        <dbReference type="ChEBI" id="CHEBI:18420"/>
    </cofactor>
</comment>
<dbReference type="PROSITE" id="PS50887">
    <property type="entry name" value="GGDEF"/>
    <property type="match status" value="1"/>
</dbReference>
<evidence type="ECO:0000259" key="5">
    <source>
        <dbReference type="PROSITE" id="PS50887"/>
    </source>
</evidence>
<dbReference type="Proteomes" id="UP000588068">
    <property type="component" value="Unassembled WGS sequence"/>
</dbReference>
<dbReference type="NCBIfam" id="TIGR00254">
    <property type="entry name" value="GGDEF"/>
    <property type="match status" value="1"/>
</dbReference>
<evidence type="ECO:0000256" key="1">
    <source>
        <dbReference type="ARBA" id="ARBA00001946"/>
    </source>
</evidence>
<dbReference type="CDD" id="cd01949">
    <property type="entry name" value="GGDEF"/>
    <property type="match status" value="1"/>
</dbReference>